<dbReference type="SUPFAM" id="SSF54001">
    <property type="entry name" value="Cysteine proteinases"/>
    <property type="match status" value="1"/>
</dbReference>
<sequence length="338" mass="36010">MRLIGYRAGIGIALSSALISSLLIAPQAHAAPTLAEVQAKVRQLEEDATAAAEGAQEAKVKLNALTKTLTGIKQKAAVQGQNVSELSKSLGAIAIDQYKNGGLSQSLELLFSSDPTLYLSAAGSLDALTRRKSIQLNKFQAAEQRLNATTLTVEDKVALIAAAQKKYQAQARLAQSKLAEAEQLLAQLKKEDRERLARLAEEQENADQASSLEAAKSAQGVSGRAGVALKYALKQIGDRYVFGADGLTTWDCSGLTMRAFQASGVSLPHSSAAQFRYGKLISRSNLKPGDLVFFGSPISHVGIYLGGNKMVHAPRSGSRVKVATMDMGRKKFRGGKRL</sequence>
<dbReference type="GO" id="GO:0006508">
    <property type="term" value="P:proteolysis"/>
    <property type="evidence" value="ECO:0007669"/>
    <property type="project" value="UniProtKB-KW"/>
</dbReference>
<dbReference type="InterPro" id="IPR051202">
    <property type="entry name" value="Peptidase_C40"/>
</dbReference>
<dbReference type="EMBL" id="CAEZXJ010000022">
    <property type="protein sequence ID" value="CAB4681086.1"/>
    <property type="molecule type" value="Genomic_DNA"/>
</dbReference>
<name>A0A6J6N4K3_9ZZZZ</name>
<keyword evidence="3" id="KW-0378">Hydrolase</keyword>
<protein>
    <submittedName>
        <fullName evidence="7">Unannotated protein</fullName>
    </submittedName>
</protein>
<feature type="coiled-coil region" evidence="5">
    <location>
        <begin position="34"/>
        <end position="75"/>
    </location>
</feature>
<dbReference type="PANTHER" id="PTHR47053">
    <property type="entry name" value="MUREIN DD-ENDOPEPTIDASE MEPH-RELATED"/>
    <property type="match status" value="1"/>
</dbReference>
<accession>A0A6J6N4K3</accession>
<keyword evidence="4" id="KW-0788">Thiol protease</keyword>
<feature type="domain" description="NlpC/P60" evidence="6">
    <location>
        <begin position="222"/>
        <end position="338"/>
    </location>
</feature>
<dbReference type="InterPro" id="IPR000064">
    <property type="entry name" value="NLP_P60_dom"/>
</dbReference>
<evidence type="ECO:0000259" key="6">
    <source>
        <dbReference type="PROSITE" id="PS51935"/>
    </source>
</evidence>
<keyword evidence="2" id="KW-0645">Protease</keyword>
<dbReference type="PROSITE" id="PS51935">
    <property type="entry name" value="NLPC_P60"/>
    <property type="match status" value="1"/>
</dbReference>
<reference evidence="7" key="1">
    <citation type="submission" date="2020-05" db="EMBL/GenBank/DDBJ databases">
        <authorList>
            <person name="Chiriac C."/>
            <person name="Salcher M."/>
            <person name="Ghai R."/>
            <person name="Kavagutti S V."/>
        </authorList>
    </citation>
    <scope>NUCLEOTIDE SEQUENCE</scope>
</reference>
<comment type="similarity">
    <text evidence="1">Belongs to the peptidase C40 family.</text>
</comment>
<evidence type="ECO:0000256" key="5">
    <source>
        <dbReference type="SAM" id="Coils"/>
    </source>
</evidence>
<dbReference type="Pfam" id="PF00877">
    <property type="entry name" value="NLPC_P60"/>
    <property type="match status" value="1"/>
</dbReference>
<organism evidence="7">
    <name type="scientific">freshwater metagenome</name>
    <dbReference type="NCBI Taxonomy" id="449393"/>
    <lineage>
        <taxon>unclassified sequences</taxon>
        <taxon>metagenomes</taxon>
        <taxon>ecological metagenomes</taxon>
    </lineage>
</organism>
<evidence type="ECO:0000256" key="3">
    <source>
        <dbReference type="ARBA" id="ARBA00022801"/>
    </source>
</evidence>
<gene>
    <name evidence="7" type="ORF">UFOPK2372_00249</name>
</gene>
<dbReference type="GO" id="GO:0008234">
    <property type="term" value="F:cysteine-type peptidase activity"/>
    <property type="evidence" value="ECO:0007669"/>
    <property type="project" value="UniProtKB-KW"/>
</dbReference>
<evidence type="ECO:0000256" key="4">
    <source>
        <dbReference type="ARBA" id="ARBA00022807"/>
    </source>
</evidence>
<dbReference type="InterPro" id="IPR038765">
    <property type="entry name" value="Papain-like_cys_pep_sf"/>
</dbReference>
<dbReference type="AlphaFoldDB" id="A0A6J6N4K3"/>
<evidence type="ECO:0000256" key="2">
    <source>
        <dbReference type="ARBA" id="ARBA00022670"/>
    </source>
</evidence>
<proteinExistence type="inferred from homology"/>
<evidence type="ECO:0000256" key="1">
    <source>
        <dbReference type="ARBA" id="ARBA00007074"/>
    </source>
</evidence>
<evidence type="ECO:0000313" key="7">
    <source>
        <dbReference type="EMBL" id="CAB4681086.1"/>
    </source>
</evidence>
<dbReference type="PANTHER" id="PTHR47053:SF1">
    <property type="entry name" value="MUREIN DD-ENDOPEPTIDASE MEPH-RELATED"/>
    <property type="match status" value="1"/>
</dbReference>
<dbReference type="Gene3D" id="3.90.1720.10">
    <property type="entry name" value="endopeptidase domain like (from Nostoc punctiforme)"/>
    <property type="match status" value="1"/>
</dbReference>
<feature type="coiled-coil region" evidence="5">
    <location>
        <begin position="125"/>
        <end position="209"/>
    </location>
</feature>
<keyword evidence="5" id="KW-0175">Coiled coil</keyword>